<dbReference type="EC" id="3.1.1.77" evidence="1"/>
<feature type="chain" id="PRO_5046449098" description="Lipid A deacylase" evidence="2">
    <location>
        <begin position="20"/>
        <end position="172"/>
    </location>
</feature>
<dbReference type="Proteomes" id="UP001626593">
    <property type="component" value="Chromosome"/>
</dbReference>
<dbReference type="InterPro" id="IPR011250">
    <property type="entry name" value="OMP/PagP_B-barrel"/>
</dbReference>
<accession>A0ABZ1AM52</accession>
<evidence type="ECO:0000256" key="2">
    <source>
        <dbReference type="SAM" id="SignalP"/>
    </source>
</evidence>
<dbReference type="EMBL" id="CP141259">
    <property type="protein sequence ID" value="WRL46101.1"/>
    <property type="molecule type" value="Genomic_DNA"/>
</dbReference>
<evidence type="ECO:0000313" key="4">
    <source>
        <dbReference type="Proteomes" id="UP001626593"/>
    </source>
</evidence>
<keyword evidence="1 3" id="KW-0378">Hydrolase</keyword>
<gene>
    <name evidence="3" type="ORF">U5817_23345</name>
</gene>
<reference evidence="3 4" key="1">
    <citation type="submission" date="2023-12" db="EMBL/GenBank/DDBJ databases">
        <title>A. evansii MAY27, complete genome.</title>
        <authorList>
            <person name="Wang Y."/>
        </authorList>
    </citation>
    <scope>NUCLEOTIDE SEQUENCE [LARGE SCALE GENOMIC DNA]</scope>
    <source>
        <strain evidence="3 4">MAY27</strain>
    </source>
</reference>
<comment type="subcellular location">
    <subcellularLocation>
        <location evidence="1">Cell outer membrane</location>
        <topology evidence="1">Multi-pass membrane protein</topology>
    </subcellularLocation>
</comment>
<comment type="similarity">
    <text evidence="1">Belongs to the PagL family.</text>
</comment>
<keyword evidence="1" id="KW-0472">Membrane</keyword>
<keyword evidence="2" id="KW-0732">Signal</keyword>
<comment type="catalytic activity">
    <reaction evidence="1">
        <text>a 3-(acyloxy)acyl derivative of bacterial toxin + H2O = a 3-hydroxyacyl derivative of bacterial toxin + a fatty acid + H(+)</text>
        <dbReference type="Rhea" id="RHEA:12032"/>
        <dbReference type="ChEBI" id="CHEBI:15377"/>
        <dbReference type="ChEBI" id="CHEBI:15378"/>
        <dbReference type="ChEBI" id="CHEBI:28868"/>
        <dbReference type="ChEBI" id="CHEBI:136853"/>
        <dbReference type="ChEBI" id="CHEBI:140675"/>
        <dbReference type="EC" id="3.1.1.77"/>
    </reaction>
</comment>
<evidence type="ECO:0000256" key="1">
    <source>
        <dbReference type="PIRNR" id="PIRNR029681"/>
    </source>
</evidence>
<comment type="function">
    <text evidence="1">Has lipid A 3-O-deacylase activity. Hydrolyzes the ester bond at the 3 position of lipid A, a bioactive component of lipopolysaccharide (LPS), thereby releasing the primary fatty acyl moiety.</text>
</comment>
<dbReference type="RefSeq" id="WP_169131728.1">
    <property type="nucleotide sequence ID" value="NZ_CAWPLS010000276.1"/>
</dbReference>
<dbReference type="GO" id="GO:0016787">
    <property type="term" value="F:hydrolase activity"/>
    <property type="evidence" value="ECO:0007669"/>
    <property type="project" value="UniProtKB-KW"/>
</dbReference>
<organism evidence="3 4">
    <name type="scientific">Aromatoleum evansii</name>
    <name type="common">Azoarcus evansii</name>
    <dbReference type="NCBI Taxonomy" id="59406"/>
    <lineage>
        <taxon>Bacteria</taxon>
        <taxon>Pseudomonadati</taxon>
        <taxon>Pseudomonadota</taxon>
        <taxon>Betaproteobacteria</taxon>
        <taxon>Rhodocyclales</taxon>
        <taxon>Rhodocyclaceae</taxon>
        <taxon>Aromatoleum</taxon>
    </lineage>
</organism>
<dbReference type="InterPro" id="IPR018550">
    <property type="entry name" value="Lipid-A_deacylase-rel"/>
</dbReference>
<keyword evidence="1" id="KW-0998">Cell outer membrane</keyword>
<name>A0ABZ1AM52_AROEV</name>
<keyword evidence="4" id="KW-1185">Reference proteome</keyword>
<dbReference type="Gene3D" id="2.40.160.20">
    <property type="match status" value="1"/>
</dbReference>
<dbReference type="SUPFAM" id="SSF56925">
    <property type="entry name" value="OMPA-like"/>
    <property type="match status" value="1"/>
</dbReference>
<comment type="subunit">
    <text evidence="1">Homodimer.</text>
</comment>
<feature type="signal peptide" evidence="2">
    <location>
        <begin position="1"/>
        <end position="19"/>
    </location>
</feature>
<protein>
    <recommendedName>
        <fullName evidence="1">Lipid A deacylase</fullName>
        <ecNumber evidence="1">3.1.1.77</ecNumber>
    </recommendedName>
    <alternativeName>
        <fullName evidence="1">LPS 3-O-deacylase</fullName>
    </alternativeName>
    <alternativeName>
        <fullName evidence="1">Outer membrane enzyme</fullName>
    </alternativeName>
</protein>
<dbReference type="PIRSF" id="PIRSF029681">
    <property type="entry name" value="PagL"/>
    <property type="match status" value="1"/>
</dbReference>
<sequence length="172" mass="18401">MKFLACVATAVLAAGGALAAEPAVSVFHGEHDNYERTGLSVRLGPLWGANWGTWHAGVHPELELSRFHYSGSSRGPNTLNQAGAVGLLRMVRGQGNFQPYAELGLGAALLSRTDLGPKVFSTAFQFSQHAGLGIEFAGRYTVGWRYSHYSNGDVEMPNDGIDLHQLVIGASF</sequence>
<dbReference type="Pfam" id="PF09411">
    <property type="entry name" value="PagL"/>
    <property type="match status" value="1"/>
</dbReference>
<evidence type="ECO:0000313" key="3">
    <source>
        <dbReference type="EMBL" id="WRL46101.1"/>
    </source>
</evidence>
<proteinExistence type="inferred from homology"/>